<evidence type="ECO:0000256" key="1">
    <source>
        <dbReference type="ARBA" id="ARBA00007100"/>
    </source>
</evidence>
<protein>
    <submittedName>
        <fullName evidence="3">TPR repeat family protein</fullName>
    </submittedName>
</protein>
<comment type="similarity">
    <text evidence="1">Belongs to the UPF0162 family.</text>
</comment>
<dbReference type="InterPro" id="IPR011990">
    <property type="entry name" value="TPR-like_helical_dom_sf"/>
</dbReference>
<organism evidence="3 4">
    <name type="scientific">Chlamydia psittaci 99DC5</name>
    <dbReference type="NCBI Taxonomy" id="1112251"/>
    <lineage>
        <taxon>Bacteria</taxon>
        <taxon>Pseudomonadati</taxon>
        <taxon>Chlamydiota</taxon>
        <taxon>Chlamydiia</taxon>
        <taxon>Chlamydiales</taxon>
        <taxon>Chlamydiaceae</taxon>
        <taxon>Chlamydia/Chlamydophila group</taxon>
        <taxon>Chlamydia</taxon>
    </lineage>
</organism>
<dbReference type="Pfam" id="PF13369">
    <property type="entry name" value="Transglut_core2"/>
    <property type="match status" value="1"/>
</dbReference>
<sequence>MMPRSLFAVFVFVIAIEGFGSKIFCEGTTIPQDQYEDFWNLDPYCLESLCAYFVIHGDHQSRQKLEKFFPQLTVNELKTLSNCVLLSKNPDYVFSKEDVEVMKKLNLQGISFLCHNDDASFLPEKDLARALVYAEFPGEEGKSKAEHYTQYLDILALRAYIERQRHLDGEHSPVGSEAYHRATIEALNTILFYEEGIRYPSKNEMFSDEFSFLSSVADRKFGVCLGVSSLYLSLAQRLDLPLESVTPPGHIYLRYGGGKVNIETTAGGRHLPTEHYCDCLNVDELRIRSEKELIGLTFINQGSFALQKQQYHEADLAYEKAKEYVDDHELEELLGIVKILKGQRKEGEALLKSSSQAQTLGSVAHDYLQGHIDEATLKLLFTHPGSTYEEVLSYQEALKKAVQRSPKCCESRRRLASVFLHLGKIAEGVALLEQSAKEAPEDIALHLKLSKVLCDRHDYAKAQKYFLIAEGLLKDRGIQDEDKKSFTLYHEIRKKMFSIAP</sequence>
<evidence type="ECO:0000313" key="4">
    <source>
        <dbReference type="Proteomes" id="UP000014627"/>
    </source>
</evidence>
<keyword evidence="4" id="KW-1185">Reference proteome</keyword>
<dbReference type="RefSeq" id="WP_015386147.1">
    <property type="nucleotide sequence ID" value="NZ_KE356190.1"/>
</dbReference>
<proteinExistence type="inferred from homology"/>
<dbReference type="EMBL" id="ATLC01000056">
    <property type="protein sequence ID" value="EPJ27387.1"/>
    <property type="molecule type" value="Genomic_DNA"/>
</dbReference>
<dbReference type="InterPro" id="IPR032698">
    <property type="entry name" value="SirB1_N"/>
</dbReference>
<evidence type="ECO:0000259" key="2">
    <source>
        <dbReference type="Pfam" id="PF13369"/>
    </source>
</evidence>
<dbReference type="Gene3D" id="1.25.40.10">
    <property type="entry name" value="Tetratricopeptide repeat domain"/>
    <property type="match status" value="1"/>
</dbReference>
<evidence type="ECO:0000313" key="3">
    <source>
        <dbReference type="EMBL" id="EPJ27387.1"/>
    </source>
</evidence>
<name>A0ABN0MNF2_CHLPS</name>
<dbReference type="SUPFAM" id="SSF48452">
    <property type="entry name" value="TPR-like"/>
    <property type="match status" value="1"/>
</dbReference>
<feature type="domain" description="Protein SirB1 N-terminal" evidence="2">
    <location>
        <begin position="154"/>
        <end position="280"/>
    </location>
</feature>
<comment type="caution">
    <text evidence="3">The sequence shown here is derived from an EMBL/GenBank/DDBJ whole genome shotgun (WGS) entry which is preliminary data.</text>
</comment>
<gene>
    <name evidence="3" type="ORF">CP99DC5_1080</name>
</gene>
<reference evidence="3 4" key="1">
    <citation type="submission" date="2013-04" db="EMBL/GenBank/DDBJ databases">
        <title>Genome sequence of Chlamydia psittaci 99DC5.</title>
        <authorList>
            <person name="Huot-Creasy H."/>
            <person name="McCracken C.L."/>
            <person name="Humphries M."/>
            <person name="Sachse K."/>
            <person name="Laroucau K."/>
            <person name="Bavoil P."/>
            <person name="Myers G.S."/>
        </authorList>
    </citation>
    <scope>NUCLEOTIDE SEQUENCE [LARGE SCALE GENOMIC DNA]</scope>
    <source>
        <strain evidence="3 4">99DC5</strain>
    </source>
</reference>
<accession>A0ABN0MNF2</accession>
<dbReference type="Proteomes" id="UP000014627">
    <property type="component" value="Unassembled WGS sequence"/>
</dbReference>